<keyword evidence="6" id="KW-1185">Reference proteome</keyword>
<evidence type="ECO:0000256" key="2">
    <source>
        <dbReference type="ARBA" id="ARBA00022490"/>
    </source>
</evidence>
<dbReference type="InterPro" id="IPR012340">
    <property type="entry name" value="NA-bd_OB-fold"/>
</dbReference>
<dbReference type="Gene3D" id="2.40.50.140">
    <property type="entry name" value="Nucleic acid-binding proteins"/>
    <property type="match status" value="1"/>
</dbReference>
<reference evidence="5 6" key="1">
    <citation type="submission" date="2019-01" db="EMBL/GenBank/DDBJ databases">
        <authorList>
            <consortium name="Pathogen Informatics"/>
        </authorList>
    </citation>
    <scope>NUCLEOTIDE SEQUENCE [LARGE SCALE GENOMIC DNA]</scope>
    <source>
        <strain evidence="5 6">NCTC10138</strain>
    </source>
</reference>
<dbReference type="Gene3D" id="6.20.370.130">
    <property type="match status" value="1"/>
</dbReference>
<dbReference type="STRING" id="1278311.GCA_000428705_01506"/>
<dbReference type="OrthoDB" id="9805039at2"/>
<sequence length="67" mass="7299">MNSGKVKFFNADKGFGFIVVDGTNEEIFVHFSGIATDGYKTLNEGQEVSFDIVNGQRGKQASNVKPL</sequence>
<dbReference type="PANTHER" id="PTHR11544">
    <property type="entry name" value="COLD SHOCK DOMAIN CONTAINING PROTEINS"/>
    <property type="match status" value="1"/>
</dbReference>
<evidence type="ECO:0000313" key="6">
    <source>
        <dbReference type="Proteomes" id="UP000289841"/>
    </source>
</evidence>
<feature type="domain" description="CSD" evidence="4">
    <location>
        <begin position="1"/>
        <end position="66"/>
    </location>
</feature>
<dbReference type="SMART" id="SM00357">
    <property type="entry name" value="CSP"/>
    <property type="match status" value="1"/>
</dbReference>
<evidence type="ECO:0000313" key="5">
    <source>
        <dbReference type="EMBL" id="VEU81177.1"/>
    </source>
</evidence>
<keyword evidence="2" id="KW-0963">Cytoplasm</keyword>
<dbReference type="InterPro" id="IPR011129">
    <property type="entry name" value="CSD"/>
</dbReference>
<dbReference type="KEGG" id="aaxa:NCTC10138_01574"/>
<evidence type="ECO:0000256" key="3">
    <source>
        <dbReference type="RuleBase" id="RU000408"/>
    </source>
</evidence>
<dbReference type="RefSeq" id="WP_026390932.1">
    <property type="nucleotide sequence ID" value="NZ_LR215048.1"/>
</dbReference>
<dbReference type="GO" id="GO:0005737">
    <property type="term" value="C:cytoplasm"/>
    <property type="evidence" value="ECO:0007669"/>
    <property type="project" value="UniProtKB-SubCell"/>
</dbReference>
<dbReference type="PROSITE" id="PS51857">
    <property type="entry name" value="CSD_2"/>
    <property type="match status" value="1"/>
</dbReference>
<dbReference type="CDD" id="cd04458">
    <property type="entry name" value="CSP_CDS"/>
    <property type="match status" value="1"/>
</dbReference>
<dbReference type="PROSITE" id="PS00352">
    <property type="entry name" value="CSD_1"/>
    <property type="match status" value="1"/>
</dbReference>
<dbReference type="FunFam" id="2.40.50.140:FF:000006">
    <property type="entry name" value="Cold shock protein CspC"/>
    <property type="match status" value="1"/>
</dbReference>
<dbReference type="Proteomes" id="UP000289841">
    <property type="component" value="Chromosome"/>
</dbReference>
<proteinExistence type="predicted"/>
<gene>
    <name evidence="5" type="primary">cspD</name>
    <name evidence="5" type="ORF">NCTC10138_01574</name>
</gene>
<dbReference type="Pfam" id="PF00313">
    <property type="entry name" value="CSD"/>
    <property type="match status" value="1"/>
</dbReference>
<dbReference type="InterPro" id="IPR012156">
    <property type="entry name" value="Cold_shock_CspA"/>
</dbReference>
<protein>
    <submittedName>
        <fullName evidence="5">Cold shock-like protein CspD</fullName>
    </submittedName>
</protein>
<name>A0A449BFE8_HAPAX</name>
<dbReference type="AlphaFoldDB" id="A0A449BFE8"/>
<dbReference type="GO" id="GO:0003676">
    <property type="term" value="F:nucleic acid binding"/>
    <property type="evidence" value="ECO:0007669"/>
    <property type="project" value="InterPro"/>
</dbReference>
<evidence type="ECO:0000259" key="4">
    <source>
        <dbReference type="PROSITE" id="PS51857"/>
    </source>
</evidence>
<evidence type="ECO:0000256" key="1">
    <source>
        <dbReference type="ARBA" id="ARBA00004496"/>
    </source>
</evidence>
<dbReference type="PRINTS" id="PR00050">
    <property type="entry name" value="COLDSHOCK"/>
</dbReference>
<accession>A0A449BFE8</accession>
<dbReference type="InterPro" id="IPR050181">
    <property type="entry name" value="Cold_shock_domain"/>
</dbReference>
<dbReference type="InterPro" id="IPR002059">
    <property type="entry name" value="CSP_DNA-bd"/>
</dbReference>
<dbReference type="PIRSF" id="PIRSF002599">
    <property type="entry name" value="Cold_shock_A"/>
    <property type="match status" value="1"/>
</dbReference>
<comment type="subcellular location">
    <subcellularLocation>
        <location evidence="1 3">Cytoplasm</location>
    </subcellularLocation>
</comment>
<dbReference type="EMBL" id="LR215048">
    <property type="protein sequence ID" value="VEU81177.1"/>
    <property type="molecule type" value="Genomic_DNA"/>
</dbReference>
<dbReference type="InterPro" id="IPR019844">
    <property type="entry name" value="CSD_CS"/>
</dbReference>
<organism evidence="5 6">
    <name type="scientific">Haploplasma axanthum</name>
    <name type="common">Acholeplasma axanthum</name>
    <dbReference type="NCBI Taxonomy" id="29552"/>
    <lineage>
        <taxon>Bacteria</taxon>
        <taxon>Bacillati</taxon>
        <taxon>Mycoplasmatota</taxon>
        <taxon>Mollicutes</taxon>
        <taxon>Acholeplasmatales</taxon>
        <taxon>Acholeplasmataceae</taxon>
        <taxon>Haploplasma</taxon>
    </lineage>
</organism>
<dbReference type="SUPFAM" id="SSF50249">
    <property type="entry name" value="Nucleic acid-binding proteins"/>
    <property type="match status" value="1"/>
</dbReference>